<dbReference type="EMBL" id="VNIM01000010">
    <property type="protein sequence ID" value="TVV76433.1"/>
    <property type="molecule type" value="Genomic_DNA"/>
</dbReference>
<evidence type="ECO:0000313" key="3">
    <source>
        <dbReference type="Proteomes" id="UP000318681"/>
    </source>
</evidence>
<keyword evidence="3" id="KW-1185">Reference proteome</keyword>
<accession>A0A558RAM8</accession>
<name>A0A558RAM8_9SPHN</name>
<evidence type="ECO:0000256" key="1">
    <source>
        <dbReference type="SAM" id="MobiDB-lite"/>
    </source>
</evidence>
<protein>
    <submittedName>
        <fullName evidence="2">Uncharacterized protein</fullName>
    </submittedName>
</protein>
<evidence type="ECO:0000313" key="2">
    <source>
        <dbReference type="EMBL" id="TVV76433.1"/>
    </source>
</evidence>
<proteinExistence type="predicted"/>
<reference evidence="2 3" key="1">
    <citation type="submission" date="2019-07" db="EMBL/GenBank/DDBJ databases">
        <title>Sphingomonas solaris sp. nov., isolated from a solar panel from Boston, Massachusetts.</title>
        <authorList>
            <person name="Tanner K."/>
            <person name="Pascual J."/>
            <person name="Mancuso C."/>
            <person name="Pereto J."/>
            <person name="Khalil A."/>
            <person name="Vilanova C."/>
        </authorList>
    </citation>
    <scope>NUCLEOTIDE SEQUENCE [LARGE SCALE GENOMIC DNA]</scope>
    <source>
        <strain evidence="2 3">R4DWN</strain>
    </source>
</reference>
<organism evidence="2 3">
    <name type="scientific">Alterirhizorhabdus solaris</name>
    <dbReference type="NCBI Taxonomy" id="2529389"/>
    <lineage>
        <taxon>Bacteria</taxon>
        <taxon>Pseudomonadati</taxon>
        <taxon>Pseudomonadota</taxon>
        <taxon>Alphaproteobacteria</taxon>
        <taxon>Sphingomonadales</taxon>
        <taxon>Rhizorhabdaceae</taxon>
        <taxon>Alterirhizorhabdus</taxon>
    </lineage>
</organism>
<comment type="caution">
    <text evidence="2">The sequence shown here is derived from an EMBL/GenBank/DDBJ whole genome shotgun (WGS) entry which is preliminary data.</text>
</comment>
<dbReference type="OrthoDB" id="7595223at2"/>
<sequence length="66" mass="7203">MAEQLSPEDQQSVDSPRRGPLGDARPNNDDPDPRTAGGQPQEDVEDRPSVSTVTPEDYPEDQRAKG</sequence>
<feature type="region of interest" description="Disordered" evidence="1">
    <location>
        <begin position="1"/>
        <end position="66"/>
    </location>
</feature>
<gene>
    <name evidence="2" type="ORF">FOY91_04200</name>
</gene>
<dbReference type="AlphaFoldDB" id="A0A558RAM8"/>
<dbReference type="RefSeq" id="WP_145148460.1">
    <property type="nucleotide sequence ID" value="NZ_VNIM01000010.1"/>
</dbReference>
<dbReference type="Proteomes" id="UP000318681">
    <property type="component" value="Unassembled WGS sequence"/>
</dbReference>